<evidence type="ECO:0000256" key="1">
    <source>
        <dbReference type="SAM" id="MobiDB-lite"/>
    </source>
</evidence>
<organism evidence="2 3">
    <name type="scientific">Porphyra umbilicalis</name>
    <name type="common">Purple laver</name>
    <name type="synonym">Red alga</name>
    <dbReference type="NCBI Taxonomy" id="2786"/>
    <lineage>
        <taxon>Eukaryota</taxon>
        <taxon>Rhodophyta</taxon>
        <taxon>Bangiophyceae</taxon>
        <taxon>Bangiales</taxon>
        <taxon>Bangiaceae</taxon>
        <taxon>Porphyra</taxon>
    </lineage>
</organism>
<proteinExistence type="predicted"/>
<feature type="compositionally biased region" description="Low complexity" evidence="1">
    <location>
        <begin position="93"/>
        <end position="105"/>
    </location>
</feature>
<accession>A0A1X6NVY5</accession>
<dbReference type="EMBL" id="KV919046">
    <property type="protein sequence ID" value="OSX72666.1"/>
    <property type="molecule type" value="Genomic_DNA"/>
</dbReference>
<evidence type="ECO:0000313" key="3">
    <source>
        <dbReference type="Proteomes" id="UP000218209"/>
    </source>
</evidence>
<keyword evidence="3" id="KW-1185">Reference proteome</keyword>
<evidence type="ECO:0000313" key="2">
    <source>
        <dbReference type="EMBL" id="OSX72666.1"/>
    </source>
</evidence>
<feature type="compositionally biased region" description="Basic residues" evidence="1">
    <location>
        <begin position="126"/>
        <end position="135"/>
    </location>
</feature>
<dbReference type="AlphaFoldDB" id="A0A1X6NVY5"/>
<name>A0A1X6NVY5_PORUM</name>
<feature type="compositionally biased region" description="Basic and acidic residues" evidence="1">
    <location>
        <begin position="54"/>
        <end position="92"/>
    </location>
</feature>
<feature type="compositionally biased region" description="Basic and acidic residues" evidence="1">
    <location>
        <begin position="149"/>
        <end position="202"/>
    </location>
</feature>
<sequence length="295" mass="33349">MERCQWPRRAPRRSWRSPRVALKDKKEALTTGQEKDVTNLDKLLIDAVEEAKDHKRLEDEAQGEQDGKEQRLLQRGEIIRRMAMERRAHRSADSPADASAPSRDPTSGRGNTTAPPGSPGSSKSTPTRRGRRRKRCEIEEDDVVDLVENSEKRRWDLNSKEIELGDRRLNQERQLHDEEMARRDRFEKEMRERTDRRDEEQREERAALLQVVSSLVRKMGKSCVAAPASTDPTAAASRGGAPPSPATCVRHVDTAKCCGAAMNCKPRRPEQTASYVAKSRTCARGAAAACRRRTE</sequence>
<reference evidence="2 3" key="1">
    <citation type="submission" date="2017-03" db="EMBL/GenBank/DDBJ databases">
        <title>WGS assembly of Porphyra umbilicalis.</title>
        <authorList>
            <person name="Brawley S.H."/>
            <person name="Blouin N.A."/>
            <person name="Ficko-Blean E."/>
            <person name="Wheeler G.L."/>
            <person name="Lohr M."/>
            <person name="Goodson H.V."/>
            <person name="Jenkins J.W."/>
            <person name="Blaby-Haas C.E."/>
            <person name="Helliwell K.E."/>
            <person name="Chan C."/>
            <person name="Marriage T."/>
            <person name="Bhattacharya D."/>
            <person name="Klein A.S."/>
            <person name="Badis Y."/>
            <person name="Brodie J."/>
            <person name="Cao Y."/>
            <person name="Collen J."/>
            <person name="Dittami S.M."/>
            <person name="Gachon C.M."/>
            <person name="Green B.R."/>
            <person name="Karpowicz S."/>
            <person name="Kim J.W."/>
            <person name="Kudahl U."/>
            <person name="Lin S."/>
            <person name="Michel G."/>
            <person name="Mittag M."/>
            <person name="Olson B.J."/>
            <person name="Pangilinan J."/>
            <person name="Peng Y."/>
            <person name="Qiu H."/>
            <person name="Shu S."/>
            <person name="Singer J.T."/>
            <person name="Smith A.G."/>
            <person name="Sprecher B.N."/>
            <person name="Wagner V."/>
            <person name="Wang W."/>
            <person name="Wang Z.-Y."/>
            <person name="Yan J."/>
            <person name="Yarish C."/>
            <person name="Zoeuner-Riek S."/>
            <person name="Zhuang Y."/>
            <person name="Zou Y."/>
            <person name="Lindquist E.A."/>
            <person name="Grimwood J."/>
            <person name="Barry K."/>
            <person name="Rokhsar D.S."/>
            <person name="Schmutz J."/>
            <person name="Stiller J.W."/>
            <person name="Grossman A.R."/>
            <person name="Prochnik S.E."/>
        </authorList>
    </citation>
    <scope>NUCLEOTIDE SEQUENCE [LARGE SCALE GENOMIC DNA]</scope>
    <source>
        <strain evidence="2">4086291</strain>
    </source>
</reference>
<protein>
    <submittedName>
        <fullName evidence="2">Uncharacterized protein</fullName>
    </submittedName>
</protein>
<feature type="compositionally biased region" description="Low complexity" evidence="1">
    <location>
        <begin position="112"/>
        <end position="125"/>
    </location>
</feature>
<dbReference type="Proteomes" id="UP000218209">
    <property type="component" value="Unassembled WGS sequence"/>
</dbReference>
<gene>
    <name evidence="2" type="ORF">BU14_0415s0010</name>
</gene>
<feature type="region of interest" description="Disordered" evidence="1">
    <location>
        <begin position="54"/>
        <end position="202"/>
    </location>
</feature>